<name>A0ABW8Q5H1_9NEIS</name>
<accession>A0ABW8Q5H1</accession>
<keyword evidence="1" id="KW-0812">Transmembrane</keyword>
<dbReference type="Proteomes" id="UP001621964">
    <property type="component" value="Unassembled WGS sequence"/>
</dbReference>
<keyword evidence="1" id="KW-0472">Membrane</keyword>
<dbReference type="RefSeq" id="WP_377080510.1">
    <property type="nucleotide sequence ID" value="NZ_JBJGEB010000011.1"/>
</dbReference>
<dbReference type="InterPro" id="IPR013362">
    <property type="entry name" value="Pilus_4_PilV"/>
</dbReference>
<evidence type="ECO:0000256" key="1">
    <source>
        <dbReference type="SAM" id="Phobius"/>
    </source>
</evidence>
<sequence>MNNKTSYKYLFAGKGRLKTKQSGMTLIEVLVAMFVLALGVLALLAVQLRAVSGVREAESQTIVSQIAQNLIEGMVINPTLSSDSATGWTKKSYTNYTMAQPSTAASCSPPHTDTVLTTAQLRENQICQFKNSIRNALGSNTDLQFIICLDSKGTVPTLKDGKFDGNCDEQGNVTYIKAAWSEDAETASDDKSSNGLTKDGNKIVYTFQAQIADN</sequence>
<organism evidence="2 3">
    <name type="scientific">Neisseria oralis</name>
    <dbReference type="NCBI Taxonomy" id="1107316"/>
    <lineage>
        <taxon>Bacteria</taxon>
        <taxon>Pseudomonadati</taxon>
        <taxon>Pseudomonadota</taxon>
        <taxon>Betaproteobacteria</taxon>
        <taxon>Neisseriales</taxon>
        <taxon>Neisseriaceae</taxon>
        <taxon>Neisseria</taxon>
    </lineage>
</organism>
<keyword evidence="3" id="KW-1185">Reference proteome</keyword>
<dbReference type="Pfam" id="PF07963">
    <property type="entry name" value="N_methyl"/>
    <property type="match status" value="1"/>
</dbReference>
<evidence type="ECO:0000313" key="3">
    <source>
        <dbReference type="Proteomes" id="UP001621964"/>
    </source>
</evidence>
<dbReference type="PROSITE" id="PS00409">
    <property type="entry name" value="PROKAR_NTER_METHYL"/>
    <property type="match status" value="1"/>
</dbReference>
<reference evidence="2 3" key="1">
    <citation type="submission" date="2024-11" db="EMBL/GenBank/DDBJ databases">
        <authorList>
            <person name="Mikucki A.G."/>
            <person name="Kahler C.M."/>
        </authorList>
    </citation>
    <scope>NUCLEOTIDE SEQUENCE [LARGE SCALE GENOMIC DNA]</scope>
    <source>
        <strain evidence="2 3">EXNM717</strain>
    </source>
</reference>
<dbReference type="EMBL" id="JBJGEB010000011">
    <property type="protein sequence ID" value="MFK7642838.1"/>
    <property type="molecule type" value="Genomic_DNA"/>
</dbReference>
<proteinExistence type="predicted"/>
<dbReference type="NCBIfam" id="TIGR02532">
    <property type="entry name" value="IV_pilin_GFxxxE"/>
    <property type="match status" value="1"/>
</dbReference>
<protein>
    <submittedName>
        <fullName evidence="2">Type IV pilus modification protein PilV</fullName>
    </submittedName>
</protein>
<dbReference type="InterPro" id="IPR012902">
    <property type="entry name" value="N_methyl_site"/>
</dbReference>
<dbReference type="NCBIfam" id="TIGR02523">
    <property type="entry name" value="type_IV_pilV"/>
    <property type="match status" value="1"/>
</dbReference>
<comment type="caution">
    <text evidence="2">The sequence shown here is derived from an EMBL/GenBank/DDBJ whole genome shotgun (WGS) entry which is preliminary data.</text>
</comment>
<feature type="transmembrane region" description="Helical" evidence="1">
    <location>
        <begin position="26"/>
        <end position="46"/>
    </location>
</feature>
<keyword evidence="1" id="KW-1133">Transmembrane helix</keyword>
<gene>
    <name evidence="2" type="primary">pilV</name>
    <name evidence="2" type="ORF">ACI43T_10130</name>
</gene>
<evidence type="ECO:0000313" key="2">
    <source>
        <dbReference type="EMBL" id="MFK7642838.1"/>
    </source>
</evidence>